<evidence type="ECO:0000256" key="1">
    <source>
        <dbReference type="ARBA" id="ARBA00010641"/>
    </source>
</evidence>
<evidence type="ECO:0000256" key="3">
    <source>
        <dbReference type="ARBA" id="ARBA00023082"/>
    </source>
</evidence>
<dbReference type="SUPFAM" id="SSF88946">
    <property type="entry name" value="Sigma2 domain of RNA polymerase sigma factors"/>
    <property type="match status" value="1"/>
</dbReference>
<evidence type="ECO:0000259" key="6">
    <source>
        <dbReference type="Pfam" id="PF04542"/>
    </source>
</evidence>
<dbReference type="RefSeq" id="WP_386712509.1">
    <property type="nucleotide sequence ID" value="NZ_JBHXIJ010000062.1"/>
</dbReference>
<dbReference type="InterPro" id="IPR013249">
    <property type="entry name" value="RNA_pol_sigma70_r4_t2"/>
</dbReference>
<dbReference type="Gene3D" id="1.10.1740.10">
    <property type="match status" value="1"/>
</dbReference>
<name>A0ABW6FJ22_9ACTN</name>
<organism evidence="8 9">
    <name type="scientific">Streptomyces albidochromogenes</name>
    <dbReference type="NCBI Taxonomy" id="329524"/>
    <lineage>
        <taxon>Bacteria</taxon>
        <taxon>Bacillati</taxon>
        <taxon>Actinomycetota</taxon>
        <taxon>Actinomycetes</taxon>
        <taxon>Kitasatosporales</taxon>
        <taxon>Streptomycetaceae</taxon>
        <taxon>Streptomyces</taxon>
    </lineage>
</organism>
<dbReference type="InterPro" id="IPR007627">
    <property type="entry name" value="RNA_pol_sigma70_r2"/>
</dbReference>
<dbReference type="Pfam" id="PF08281">
    <property type="entry name" value="Sigma70_r4_2"/>
    <property type="match status" value="1"/>
</dbReference>
<keyword evidence="4" id="KW-0238">DNA-binding</keyword>
<keyword evidence="9" id="KW-1185">Reference proteome</keyword>
<reference evidence="8 9" key="1">
    <citation type="submission" date="2024-09" db="EMBL/GenBank/DDBJ databases">
        <title>The Natural Products Discovery Center: Release of the First 8490 Sequenced Strains for Exploring Actinobacteria Biosynthetic Diversity.</title>
        <authorList>
            <person name="Kalkreuter E."/>
            <person name="Kautsar S.A."/>
            <person name="Yang D."/>
            <person name="Bader C.D."/>
            <person name="Teijaro C.N."/>
            <person name="Fluegel L."/>
            <person name="Davis C.M."/>
            <person name="Simpson J.R."/>
            <person name="Lauterbach L."/>
            <person name="Steele A.D."/>
            <person name="Gui C."/>
            <person name="Meng S."/>
            <person name="Li G."/>
            <person name="Viehrig K."/>
            <person name="Ye F."/>
            <person name="Su P."/>
            <person name="Kiefer A.F."/>
            <person name="Nichols A."/>
            <person name="Cepeda A.J."/>
            <person name="Yan W."/>
            <person name="Fan B."/>
            <person name="Jiang Y."/>
            <person name="Adhikari A."/>
            <person name="Zheng C.-J."/>
            <person name="Schuster L."/>
            <person name="Cowan T.M."/>
            <person name="Smanski M.J."/>
            <person name="Chevrette M.G."/>
            <person name="De Carvalho L.P.S."/>
            <person name="Shen B."/>
        </authorList>
    </citation>
    <scope>NUCLEOTIDE SEQUENCE [LARGE SCALE GENOMIC DNA]</scope>
    <source>
        <strain evidence="8 9">NPDC058348</strain>
    </source>
</reference>
<dbReference type="Proteomes" id="UP001598448">
    <property type="component" value="Unassembled WGS sequence"/>
</dbReference>
<dbReference type="InterPro" id="IPR039425">
    <property type="entry name" value="RNA_pol_sigma-70-like"/>
</dbReference>
<dbReference type="EMBL" id="JBHXIJ010000062">
    <property type="protein sequence ID" value="MFD5099607.1"/>
    <property type="molecule type" value="Genomic_DNA"/>
</dbReference>
<keyword evidence="2" id="KW-0805">Transcription regulation</keyword>
<dbReference type="CDD" id="cd06171">
    <property type="entry name" value="Sigma70_r4"/>
    <property type="match status" value="1"/>
</dbReference>
<keyword evidence="3" id="KW-0731">Sigma factor</keyword>
<feature type="domain" description="RNA polymerase sigma-70 region 2" evidence="6">
    <location>
        <begin position="40"/>
        <end position="101"/>
    </location>
</feature>
<dbReference type="Pfam" id="PF04542">
    <property type="entry name" value="Sigma70_r2"/>
    <property type="match status" value="1"/>
</dbReference>
<gene>
    <name evidence="8" type="ORF">ACFWJN_11630</name>
</gene>
<sequence length="200" mass="21761">MRTREGTLEGGRIGIDDAAVIARVRGGEPEAYAELVRAHTGIALRAAVAFGAGAEAEDVVQAAFFKAYLSLGRFRDGAAFRPWLLRIVANETRNTMRSAGRLRAATGREAALLGPGPAVPESADPAVAALARERRRQLLTALEALNEDQRRVVTYRYLLEMDEAETAQALGWPRGTVKSRLNRGLRKLERVLPGLWEGGE</sequence>
<dbReference type="PANTHER" id="PTHR43133">
    <property type="entry name" value="RNA POLYMERASE ECF-TYPE SIGMA FACTO"/>
    <property type="match status" value="1"/>
</dbReference>
<dbReference type="NCBIfam" id="TIGR02937">
    <property type="entry name" value="sigma70-ECF"/>
    <property type="match status" value="1"/>
</dbReference>
<protein>
    <submittedName>
        <fullName evidence="8">RNA polymerase sigma factor</fullName>
    </submittedName>
</protein>
<evidence type="ECO:0000256" key="5">
    <source>
        <dbReference type="ARBA" id="ARBA00023163"/>
    </source>
</evidence>
<evidence type="ECO:0000256" key="2">
    <source>
        <dbReference type="ARBA" id="ARBA00023015"/>
    </source>
</evidence>
<keyword evidence="5" id="KW-0804">Transcription</keyword>
<dbReference type="SUPFAM" id="SSF88659">
    <property type="entry name" value="Sigma3 and sigma4 domains of RNA polymerase sigma factors"/>
    <property type="match status" value="1"/>
</dbReference>
<dbReference type="InterPro" id="IPR013324">
    <property type="entry name" value="RNA_pol_sigma_r3/r4-like"/>
</dbReference>
<dbReference type="Gene3D" id="1.10.10.10">
    <property type="entry name" value="Winged helix-like DNA-binding domain superfamily/Winged helix DNA-binding domain"/>
    <property type="match status" value="1"/>
</dbReference>
<comment type="similarity">
    <text evidence="1">Belongs to the sigma-70 factor family. ECF subfamily.</text>
</comment>
<dbReference type="InterPro" id="IPR014284">
    <property type="entry name" value="RNA_pol_sigma-70_dom"/>
</dbReference>
<accession>A0ABW6FJ22</accession>
<feature type="domain" description="RNA polymerase sigma factor 70 region 4 type 2" evidence="7">
    <location>
        <begin position="135"/>
        <end position="188"/>
    </location>
</feature>
<dbReference type="InterPro" id="IPR036388">
    <property type="entry name" value="WH-like_DNA-bd_sf"/>
</dbReference>
<comment type="caution">
    <text evidence="8">The sequence shown here is derived from an EMBL/GenBank/DDBJ whole genome shotgun (WGS) entry which is preliminary data.</text>
</comment>
<evidence type="ECO:0000313" key="8">
    <source>
        <dbReference type="EMBL" id="MFD5099607.1"/>
    </source>
</evidence>
<evidence type="ECO:0000313" key="9">
    <source>
        <dbReference type="Proteomes" id="UP001598448"/>
    </source>
</evidence>
<proteinExistence type="inferred from homology"/>
<evidence type="ECO:0000256" key="4">
    <source>
        <dbReference type="ARBA" id="ARBA00023125"/>
    </source>
</evidence>
<dbReference type="InterPro" id="IPR013325">
    <property type="entry name" value="RNA_pol_sigma_r2"/>
</dbReference>
<evidence type="ECO:0000259" key="7">
    <source>
        <dbReference type="Pfam" id="PF08281"/>
    </source>
</evidence>
<dbReference type="PANTHER" id="PTHR43133:SF8">
    <property type="entry name" value="RNA POLYMERASE SIGMA FACTOR HI_1459-RELATED"/>
    <property type="match status" value="1"/>
</dbReference>